<dbReference type="InterPro" id="IPR039163">
    <property type="entry name" value="EMC7"/>
</dbReference>
<keyword evidence="3 8" id="KW-0812">Transmembrane</keyword>
<dbReference type="SUPFAM" id="SSF49452">
    <property type="entry name" value="Starch-binding domain-like"/>
    <property type="match status" value="1"/>
</dbReference>
<sequence>MEVFDRSSWSSYLTSWLYLLVVTLLILVQCWAEDVVNNQKFKIDGKVTIPSNVEREWVSSTRVTVDGGQYIGFLKSDGTFSVHLPSGSYVLEVLNPNHVFEPVRVDVTSKGKIRGRRVNNVQSSQVQQVPYPLRFKAKGKASYYMPREQWRVTDLLMNPMVLMMVLPLIFIVILPKLVNTNDPETQKEMANQMNFLKPNNQLPDLSEALAGFFGGGSSSKKTTKSKSKKLKSQ</sequence>
<proteinExistence type="inferred from homology"/>
<feature type="compositionally biased region" description="Basic residues" evidence="7">
    <location>
        <begin position="221"/>
        <end position="233"/>
    </location>
</feature>
<evidence type="ECO:0000313" key="11">
    <source>
        <dbReference type="RefSeq" id="XP_013410180.1"/>
    </source>
</evidence>
<evidence type="ECO:0000256" key="3">
    <source>
        <dbReference type="ARBA" id="ARBA00022692"/>
    </source>
</evidence>
<dbReference type="OMA" id="EMENMQM"/>
<feature type="transmembrane region" description="Helical" evidence="8">
    <location>
        <begin position="12"/>
        <end position="32"/>
    </location>
</feature>
<dbReference type="PANTHER" id="PTHR13605">
    <property type="entry name" value="ER MEMBRANE PROTEIN COMPLEX SUBUNIT 7"/>
    <property type="match status" value="1"/>
</dbReference>
<comment type="similarity">
    <text evidence="2">Belongs to the EMC7 family.</text>
</comment>
<feature type="region of interest" description="Disordered" evidence="7">
    <location>
        <begin position="214"/>
        <end position="233"/>
    </location>
</feature>
<dbReference type="FunCoup" id="A0A1S3JIE3">
    <property type="interactions" value="2260"/>
</dbReference>
<organism evidence="10 11">
    <name type="scientific">Lingula anatina</name>
    <name type="common">Brachiopod</name>
    <name type="synonym">Lingula unguis</name>
    <dbReference type="NCBI Taxonomy" id="7574"/>
    <lineage>
        <taxon>Eukaryota</taxon>
        <taxon>Metazoa</taxon>
        <taxon>Spiralia</taxon>
        <taxon>Lophotrochozoa</taxon>
        <taxon>Brachiopoda</taxon>
        <taxon>Linguliformea</taxon>
        <taxon>Lingulata</taxon>
        <taxon>Lingulida</taxon>
        <taxon>Linguloidea</taxon>
        <taxon>Lingulidae</taxon>
        <taxon>Lingula</taxon>
    </lineage>
</organism>
<dbReference type="STRING" id="7574.A0A1S3JIE3"/>
<keyword evidence="10" id="KW-1185">Reference proteome</keyword>
<accession>A0A1S3JIE3</accession>
<evidence type="ECO:0000256" key="6">
    <source>
        <dbReference type="ARBA" id="ARBA00023136"/>
    </source>
</evidence>
<evidence type="ECO:0000313" key="10">
    <source>
        <dbReference type="Proteomes" id="UP000085678"/>
    </source>
</evidence>
<evidence type="ECO:0000259" key="9">
    <source>
        <dbReference type="Pfam" id="PF09430"/>
    </source>
</evidence>
<evidence type="ECO:0000256" key="2">
    <source>
        <dbReference type="ARBA" id="ARBA00008880"/>
    </source>
</evidence>
<dbReference type="AlphaFoldDB" id="A0A1S3JIE3"/>
<keyword evidence="5 8" id="KW-1133">Transmembrane helix</keyword>
<evidence type="ECO:0000256" key="4">
    <source>
        <dbReference type="ARBA" id="ARBA00022729"/>
    </source>
</evidence>
<feature type="domain" description="ER membrane protein complex subunit 7 beta-sandwich" evidence="9">
    <location>
        <begin position="55"/>
        <end position="163"/>
    </location>
</feature>
<dbReference type="KEGG" id="lak:106173558"/>
<dbReference type="Pfam" id="PF09430">
    <property type="entry name" value="EMC7_beta-sandw"/>
    <property type="match status" value="1"/>
</dbReference>
<dbReference type="OrthoDB" id="27095at2759"/>
<evidence type="ECO:0000256" key="7">
    <source>
        <dbReference type="SAM" id="MobiDB-lite"/>
    </source>
</evidence>
<protein>
    <submittedName>
        <fullName evidence="11">ER membrane protein complex subunit 7</fullName>
    </submittedName>
</protein>
<dbReference type="GO" id="GO:0030246">
    <property type="term" value="F:carbohydrate binding"/>
    <property type="evidence" value="ECO:0007669"/>
    <property type="project" value="InterPro"/>
</dbReference>
<dbReference type="InterPro" id="IPR019008">
    <property type="entry name" value="Beta_sandwich_EMC7"/>
</dbReference>
<gene>
    <name evidence="11" type="primary">LOC106173558</name>
</gene>
<dbReference type="InParanoid" id="A0A1S3JIE3"/>
<comment type="subcellular location">
    <subcellularLocation>
        <location evidence="1">Membrane</location>
        <topology evidence="1">Single-pass membrane protein</topology>
    </subcellularLocation>
</comment>
<evidence type="ECO:0000256" key="5">
    <source>
        <dbReference type="ARBA" id="ARBA00022989"/>
    </source>
</evidence>
<keyword evidence="6 8" id="KW-0472">Membrane</keyword>
<evidence type="ECO:0000256" key="8">
    <source>
        <dbReference type="SAM" id="Phobius"/>
    </source>
</evidence>
<dbReference type="PANTHER" id="PTHR13605:SF4">
    <property type="entry name" value="ER MEMBRANE PROTEIN COMPLEX SUBUNIT 7"/>
    <property type="match status" value="1"/>
</dbReference>
<dbReference type="InterPro" id="IPR013784">
    <property type="entry name" value="Carb-bd-like_fold"/>
</dbReference>
<dbReference type="Proteomes" id="UP000085678">
    <property type="component" value="Unplaced"/>
</dbReference>
<dbReference type="GeneID" id="106173558"/>
<name>A0A1S3JIE3_LINAN</name>
<feature type="transmembrane region" description="Helical" evidence="8">
    <location>
        <begin position="155"/>
        <end position="174"/>
    </location>
</feature>
<dbReference type="GO" id="GO:0072546">
    <property type="term" value="C:EMC complex"/>
    <property type="evidence" value="ECO:0007669"/>
    <property type="project" value="TreeGrafter"/>
</dbReference>
<dbReference type="RefSeq" id="XP_013410180.1">
    <property type="nucleotide sequence ID" value="XM_013554726.1"/>
</dbReference>
<evidence type="ECO:0000256" key="1">
    <source>
        <dbReference type="ARBA" id="ARBA00004167"/>
    </source>
</evidence>
<reference evidence="11" key="1">
    <citation type="submission" date="2025-08" db="UniProtKB">
        <authorList>
            <consortium name="RefSeq"/>
        </authorList>
    </citation>
    <scope>IDENTIFICATION</scope>
    <source>
        <tissue evidence="11">Gonads</tissue>
    </source>
</reference>
<keyword evidence="4" id="KW-0732">Signal</keyword>